<feature type="transmembrane region" description="Helical" evidence="1">
    <location>
        <begin position="40"/>
        <end position="73"/>
    </location>
</feature>
<keyword evidence="3" id="KW-1185">Reference proteome</keyword>
<reference evidence="2" key="1">
    <citation type="submission" date="2017-08" db="EMBL/GenBank/DDBJ databases">
        <authorList>
            <person name="Imhoff J.F."/>
            <person name="Rahn T."/>
            <person name="Kuenzel S."/>
            <person name="Neulinger S.C."/>
        </authorList>
    </citation>
    <scope>NUCLEOTIDE SEQUENCE</scope>
    <source>
        <strain evidence="2">DSM 11080</strain>
    </source>
</reference>
<gene>
    <name evidence="2" type="ORF">CKO40_12885</name>
</gene>
<protein>
    <submittedName>
        <fullName evidence="2">Uncharacterized protein</fullName>
    </submittedName>
</protein>
<dbReference type="EMBL" id="NRSJ01000021">
    <property type="protein sequence ID" value="MBK1705419.1"/>
    <property type="molecule type" value="Genomic_DNA"/>
</dbReference>
<dbReference type="Proteomes" id="UP001296776">
    <property type="component" value="Unassembled WGS sequence"/>
</dbReference>
<evidence type="ECO:0000313" key="2">
    <source>
        <dbReference type="EMBL" id="MBK1705419.1"/>
    </source>
</evidence>
<keyword evidence="1" id="KW-0472">Membrane</keyword>
<keyword evidence="1" id="KW-0812">Transmembrane</keyword>
<reference evidence="2" key="2">
    <citation type="journal article" date="2020" name="Microorganisms">
        <title>Osmotic Adaptation and Compatible Solute Biosynthesis of Phototrophic Bacteria as Revealed from Genome Analyses.</title>
        <authorList>
            <person name="Imhoff J.F."/>
            <person name="Rahn T."/>
            <person name="Kunzel S."/>
            <person name="Keller A."/>
            <person name="Neulinger S.C."/>
        </authorList>
    </citation>
    <scope>NUCLEOTIDE SEQUENCE</scope>
    <source>
        <strain evidence="2">DSM 11080</strain>
    </source>
</reference>
<name>A0AAJ0U523_9GAMM</name>
<comment type="caution">
    <text evidence="2">The sequence shown here is derived from an EMBL/GenBank/DDBJ whole genome shotgun (WGS) entry which is preliminary data.</text>
</comment>
<organism evidence="2 3">
    <name type="scientific">Halochromatium glycolicum</name>
    <dbReference type="NCBI Taxonomy" id="85075"/>
    <lineage>
        <taxon>Bacteria</taxon>
        <taxon>Pseudomonadati</taxon>
        <taxon>Pseudomonadota</taxon>
        <taxon>Gammaproteobacteria</taxon>
        <taxon>Chromatiales</taxon>
        <taxon>Chromatiaceae</taxon>
        <taxon>Halochromatium</taxon>
    </lineage>
</organism>
<dbReference type="AlphaFoldDB" id="A0AAJ0U523"/>
<keyword evidence="1" id="KW-1133">Transmembrane helix</keyword>
<evidence type="ECO:0000256" key="1">
    <source>
        <dbReference type="SAM" id="Phobius"/>
    </source>
</evidence>
<sequence>MSALPRQALDWLCAGRSDYQAFQQRKRTRVYRRNRTACLYTWAGAAGLLLVCGATSCLITFGLIATLICFTLLDPD</sequence>
<accession>A0AAJ0U523</accession>
<dbReference type="RefSeq" id="WP_200346626.1">
    <property type="nucleotide sequence ID" value="NZ_NRSJ01000021.1"/>
</dbReference>
<evidence type="ECO:0000313" key="3">
    <source>
        <dbReference type="Proteomes" id="UP001296776"/>
    </source>
</evidence>
<proteinExistence type="predicted"/>